<dbReference type="AlphaFoldDB" id="Q339E5"/>
<organism evidence="2">
    <name type="scientific">Oryza sativa subsp. japonica</name>
    <name type="common">Rice</name>
    <dbReference type="NCBI Taxonomy" id="39947"/>
    <lineage>
        <taxon>Eukaryota</taxon>
        <taxon>Viridiplantae</taxon>
        <taxon>Streptophyta</taxon>
        <taxon>Embryophyta</taxon>
        <taxon>Tracheophyta</taxon>
        <taxon>Spermatophyta</taxon>
        <taxon>Magnoliopsida</taxon>
        <taxon>Liliopsida</taxon>
        <taxon>Poales</taxon>
        <taxon>Poaceae</taxon>
        <taxon>BOP clade</taxon>
        <taxon>Oryzoideae</taxon>
        <taxon>Oryzeae</taxon>
        <taxon>Oryzinae</taxon>
        <taxon>Oryza</taxon>
        <taxon>Oryza sativa</taxon>
    </lineage>
</organism>
<evidence type="ECO:0000313" key="2">
    <source>
        <dbReference type="EMBL" id="ABB47334.1"/>
    </source>
</evidence>
<proteinExistence type="predicted"/>
<reference evidence="2" key="3">
    <citation type="submission" date="2006-07" db="EMBL/GenBank/DDBJ databases">
        <authorList>
            <person name="Buell R."/>
        </authorList>
    </citation>
    <scope>NUCLEOTIDE SEQUENCE</scope>
</reference>
<accession>Q339E5</accession>
<protein>
    <submittedName>
        <fullName evidence="2">Retrotransposon protein, putative, unclassified</fullName>
    </submittedName>
</protein>
<feature type="region of interest" description="Disordered" evidence="1">
    <location>
        <begin position="79"/>
        <end position="104"/>
    </location>
</feature>
<reference evidence="2" key="1">
    <citation type="journal article" date="2003" name="Science">
        <title>In-depth view of structure, activity, and evolution of rice chromosome 10.</title>
        <authorList>
            <consortium name="Rice Chromosome 10 Sequencing Consortium"/>
        </authorList>
    </citation>
    <scope>NUCLEOTIDE SEQUENCE [LARGE SCALE GENOMIC DNA]</scope>
</reference>
<gene>
    <name evidence="2" type="ordered locus">LOC_Os10g21760</name>
</gene>
<dbReference type="EMBL" id="DP000086">
    <property type="protein sequence ID" value="ABB47334.1"/>
    <property type="molecule type" value="Genomic_DNA"/>
</dbReference>
<name>Q339E5_ORYSJ</name>
<reference evidence="2" key="2">
    <citation type="submission" date="2003-05" db="EMBL/GenBank/DDBJ databases">
        <authorList>
            <person name="Buell C.R."/>
            <person name="Wing R.A."/>
            <person name="McCombie W.R."/>
            <person name="Messing J."/>
            <person name="Yuan Q."/>
            <person name="Ouyang S."/>
        </authorList>
    </citation>
    <scope>NUCLEOTIDE SEQUENCE</scope>
</reference>
<sequence>MGKKLALTRSSPHAASMIVVWTWRDSEGLTLPWYLSVRLGRNFGGYPTFRRFAIKTWPPALSGEDAGGLAPCLGWRGTPEEAAPSPALAVRRLSRQRSKEPQKS</sequence>
<evidence type="ECO:0000256" key="1">
    <source>
        <dbReference type="SAM" id="MobiDB-lite"/>
    </source>
</evidence>